<dbReference type="GO" id="GO:0006355">
    <property type="term" value="P:regulation of DNA-templated transcription"/>
    <property type="evidence" value="ECO:0007669"/>
    <property type="project" value="InterPro"/>
</dbReference>
<feature type="region of interest" description="Disordered" evidence="1">
    <location>
        <begin position="47"/>
        <end position="67"/>
    </location>
</feature>
<evidence type="ECO:0000259" key="2">
    <source>
        <dbReference type="Pfam" id="PF01402"/>
    </source>
</evidence>
<evidence type="ECO:0000313" key="3">
    <source>
        <dbReference type="EMBL" id="EGV33948.1"/>
    </source>
</evidence>
<proteinExistence type="predicted"/>
<feature type="domain" description="Ribbon-helix-helix protein CopG" evidence="2">
    <location>
        <begin position="9"/>
        <end position="43"/>
    </location>
</feature>
<dbReference type="EMBL" id="AFWT01000001">
    <property type="protein sequence ID" value="EGV33948.1"/>
    <property type="molecule type" value="Genomic_DNA"/>
</dbReference>
<dbReference type="OrthoDB" id="9133534at2"/>
<reference evidence="3 4" key="1">
    <citation type="submission" date="2011-06" db="EMBL/GenBank/DDBJ databases">
        <title>The draft genome of Thiorhodococcus drewsii AZ1.</title>
        <authorList>
            <consortium name="US DOE Joint Genome Institute (JGI-PGF)"/>
            <person name="Lucas S."/>
            <person name="Han J."/>
            <person name="Lapidus A."/>
            <person name="Cheng J.-F."/>
            <person name="Goodwin L."/>
            <person name="Pitluck S."/>
            <person name="Peters L."/>
            <person name="Land M.L."/>
            <person name="Hauser L."/>
            <person name="Vogl K."/>
            <person name="Liu Z."/>
            <person name="Imhoff J."/>
            <person name="Thiel V."/>
            <person name="Frigaard N.-U."/>
            <person name="Bryant D.A."/>
            <person name="Woyke T.J."/>
        </authorList>
    </citation>
    <scope>NUCLEOTIDE SEQUENCE [LARGE SCALE GENOMIC DNA]</scope>
    <source>
        <strain evidence="3 4">AZ1</strain>
    </source>
</reference>
<dbReference type="Proteomes" id="UP000004200">
    <property type="component" value="Unassembled WGS sequence"/>
</dbReference>
<protein>
    <recommendedName>
        <fullName evidence="2">Ribbon-helix-helix protein CopG domain-containing protein</fullName>
    </recommendedName>
</protein>
<dbReference type="STRING" id="765913.ThidrDRAFT_0103"/>
<dbReference type="Pfam" id="PF01402">
    <property type="entry name" value="RHH_1"/>
    <property type="match status" value="1"/>
</dbReference>
<dbReference type="AlphaFoldDB" id="G2DW42"/>
<dbReference type="InterPro" id="IPR010985">
    <property type="entry name" value="Ribbon_hlx_hlx"/>
</dbReference>
<comment type="caution">
    <text evidence="3">The sequence shown here is derived from an EMBL/GenBank/DDBJ whole genome shotgun (WGS) entry which is preliminary data.</text>
</comment>
<gene>
    <name evidence="3" type="ORF">ThidrDRAFT_0103</name>
</gene>
<evidence type="ECO:0000256" key="1">
    <source>
        <dbReference type="SAM" id="MobiDB-lite"/>
    </source>
</evidence>
<dbReference type="eggNOG" id="COG4877">
    <property type="taxonomic scope" value="Bacteria"/>
</dbReference>
<name>G2DW42_9GAMM</name>
<dbReference type="InterPro" id="IPR002145">
    <property type="entry name" value="CopG"/>
</dbReference>
<dbReference type="InterPro" id="IPR013321">
    <property type="entry name" value="Arc_rbn_hlx_hlx"/>
</dbReference>
<feature type="compositionally biased region" description="Pro residues" evidence="1">
    <location>
        <begin position="54"/>
        <end position="67"/>
    </location>
</feature>
<dbReference type="RefSeq" id="WP_007038819.1">
    <property type="nucleotide sequence ID" value="NZ_AFWT01000001.1"/>
</dbReference>
<dbReference type="Gene3D" id="1.10.1220.10">
    <property type="entry name" value="Met repressor-like"/>
    <property type="match status" value="1"/>
</dbReference>
<evidence type="ECO:0000313" key="4">
    <source>
        <dbReference type="Proteomes" id="UP000004200"/>
    </source>
</evidence>
<dbReference type="SUPFAM" id="SSF47598">
    <property type="entry name" value="Ribbon-helix-helix"/>
    <property type="match status" value="1"/>
</dbReference>
<sequence length="67" mass="7245">MPSTKTATLTFRIDPALKEALRTAAQREHRSISNMVEVLIRDHCGRNGIAIQAPSPPGPPEGKAPRS</sequence>
<organism evidence="3 4">
    <name type="scientific">Thiorhodococcus drewsii AZ1</name>
    <dbReference type="NCBI Taxonomy" id="765913"/>
    <lineage>
        <taxon>Bacteria</taxon>
        <taxon>Pseudomonadati</taxon>
        <taxon>Pseudomonadota</taxon>
        <taxon>Gammaproteobacteria</taxon>
        <taxon>Chromatiales</taxon>
        <taxon>Chromatiaceae</taxon>
        <taxon>Thiorhodococcus</taxon>
    </lineage>
</organism>
<keyword evidence="4" id="KW-1185">Reference proteome</keyword>
<accession>G2DW42</accession>